<dbReference type="Proteomes" id="UP000623608">
    <property type="component" value="Unassembled WGS sequence"/>
</dbReference>
<name>A0A919NH77_9ACTN</name>
<dbReference type="RefSeq" id="WP_239147097.1">
    <property type="nucleotide sequence ID" value="NZ_BOMY01000002.1"/>
</dbReference>
<dbReference type="EMBL" id="BOMY01000002">
    <property type="protein sequence ID" value="GIF18059.1"/>
    <property type="molecule type" value="Genomic_DNA"/>
</dbReference>
<evidence type="ECO:0000313" key="1">
    <source>
        <dbReference type="EMBL" id="GIF18059.1"/>
    </source>
</evidence>
<evidence type="ECO:0008006" key="3">
    <source>
        <dbReference type="Google" id="ProtNLM"/>
    </source>
</evidence>
<gene>
    <name evidence="1" type="ORF">Ate02nite_07890</name>
</gene>
<evidence type="ECO:0000313" key="2">
    <source>
        <dbReference type="Proteomes" id="UP000623608"/>
    </source>
</evidence>
<keyword evidence="2" id="KW-1185">Reference proteome</keyword>
<proteinExistence type="predicted"/>
<dbReference type="AlphaFoldDB" id="A0A919NH77"/>
<accession>A0A919NH77</accession>
<organism evidence="1 2">
    <name type="scientific">Paractinoplanes tereljensis</name>
    <dbReference type="NCBI Taxonomy" id="571912"/>
    <lineage>
        <taxon>Bacteria</taxon>
        <taxon>Bacillati</taxon>
        <taxon>Actinomycetota</taxon>
        <taxon>Actinomycetes</taxon>
        <taxon>Micromonosporales</taxon>
        <taxon>Micromonosporaceae</taxon>
        <taxon>Paractinoplanes</taxon>
    </lineage>
</organism>
<sequence>MLPEWLSGWCREHLGAAPAAVLHSSVHMSEVFGLRLIDGRDVAVKARPDQNGREATCVEVQRFLAANGYPCAAPLTGVTIRDGWAVHAEEWRPGGTMLRDTDESTARLFAAPLARMVALAADIEVGGVAPGAVEPPLPNPEWTRWDHQDEPGPWPRIAYLEGHDHVEVPVFVTEAARRIRERLSTVYLPRVLGHADWESQNLRWHDGRPWAVHDWDSLAWLPEAAIAGAGSGAFASAESPTLAPVASSAAFLEAYAEARGRPFDDQEIEVAWAASLWLALHNARSEALHGSRPVALTAVAQQAEERLRLAGA</sequence>
<reference evidence="1" key="1">
    <citation type="submission" date="2021-01" db="EMBL/GenBank/DDBJ databases">
        <title>Whole genome shotgun sequence of Actinoplanes tereljensis NBRC 105297.</title>
        <authorList>
            <person name="Komaki H."/>
            <person name="Tamura T."/>
        </authorList>
    </citation>
    <scope>NUCLEOTIDE SEQUENCE</scope>
    <source>
        <strain evidence="1">NBRC 105297</strain>
    </source>
</reference>
<comment type="caution">
    <text evidence="1">The sequence shown here is derived from an EMBL/GenBank/DDBJ whole genome shotgun (WGS) entry which is preliminary data.</text>
</comment>
<dbReference type="SUPFAM" id="SSF56112">
    <property type="entry name" value="Protein kinase-like (PK-like)"/>
    <property type="match status" value="1"/>
</dbReference>
<protein>
    <recommendedName>
        <fullName evidence="3">Aminoglycoside phosphotransferase domain-containing protein</fullName>
    </recommendedName>
</protein>
<dbReference type="InterPro" id="IPR011009">
    <property type="entry name" value="Kinase-like_dom_sf"/>
</dbReference>